<dbReference type="InterPro" id="IPR001878">
    <property type="entry name" value="Znf_CCHC"/>
</dbReference>
<keyword evidence="1" id="KW-0507">mRNA processing</keyword>
<evidence type="ECO:0000313" key="5">
    <source>
        <dbReference type="Proteomes" id="UP000765509"/>
    </source>
</evidence>
<proteinExistence type="predicted"/>
<dbReference type="GO" id="GO:0006397">
    <property type="term" value="P:mRNA processing"/>
    <property type="evidence" value="ECO:0007669"/>
    <property type="project" value="UniProtKB-KW"/>
</dbReference>
<dbReference type="EMBL" id="AVOT02030512">
    <property type="protein sequence ID" value="MBW0523704.1"/>
    <property type="molecule type" value="Genomic_DNA"/>
</dbReference>
<gene>
    <name evidence="4" type="ORF">O181_063419</name>
</gene>
<dbReference type="SUPFAM" id="SSF57756">
    <property type="entry name" value="Retrovirus zinc finger-like domains"/>
    <property type="match status" value="1"/>
</dbReference>
<sequence>MCPCSAIYEYLKGHYHILTRASQVTLWQDLLSIQMEPNESAMALIDQAMSKARNFKNIKGSFNKDHLLGLIIQQATQSRPAINTSLMGRLEVLILTYERTPNLGQVIGALEACTQQDEANNIQAKTMDFNHLDVQGELGSSKVDGTFAEDSMDPAAFWAIIRGTCHLCKQPGHFARNCPRGMKPTQHTRSTNNHFQAYYPILAPSNMNPTSIPTMTPPIPTTISAANSQDTLC</sequence>
<keyword evidence="2" id="KW-0863">Zinc-finger</keyword>
<comment type="caution">
    <text evidence="4">The sequence shown here is derived from an EMBL/GenBank/DDBJ whole genome shotgun (WGS) entry which is preliminary data.</text>
</comment>
<organism evidence="4 5">
    <name type="scientific">Austropuccinia psidii MF-1</name>
    <dbReference type="NCBI Taxonomy" id="1389203"/>
    <lineage>
        <taxon>Eukaryota</taxon>
        <taxon>Fungi</taxon>
        <taxon>Dikarya</taxon>
        <taxon>Basidiomycota</taxon>
        <taxon>Pucciniomycotina</taxon>
        <taxon>Pucciniomycetes</taxon>
        <taxon>Pucciniales</taxon>
        <taxon>Sphaerophragmiaceae</taxon>
        <taxon>Austropuccinia</taxon>
    </lineage>
</organism>
<reference evidence="4" key="1">
    <citation type="submission" date="2021-03" db="EMBL/GenBank/DDBJ databases">
        <title>Draft genome sequence of rust myrtle Austropuccinia psidii MF-1, a brazilian biotype.</title>
        <authorList>
            <person name="Quecine M.C."/>
            <person name="Pachon D.M.R."/>
            <person name="Bonatelli M.L."/>
            <person name="Correr F.H."/>
            <person name="Franceschini L.M."/>
            <person name="Leite T.F."/>
            <person name="Margarido G.R.A."/>
            <person name="Almeida C.A."/>
            <person name="Ferrarezi J.A."/>
            <person name="Labate C.A."/>
        </authorList>
    </citation>
    <scope>NUCLEOTIDE SEQUENCE</scope>
    <source>
        <strain evidence="4">MF-1</strain>
    </source>
</reference>
<dbReference type="PROSITE" id="PS50158">
    <property type="entry name" value="ZF_CCHC"/>
    <property type="match status" value="1"/>
</dbReference>
<keyword evidence="5" id="KW-1185">Reference proteome</keyword>
<dbReference type="Proteomes" id="UP000765509">
    <property type="component" value="Unassembled WGS sequence"/>
</dbReference>
<dbReference type="OrthoDB" id="3863715at2759"/>
<accession>A0A9Q3I2J7</accession>
<evidence type="ECO:0000313" key="4">
    <source>
        <dbReference type="EMBL" id="MBW0523704.1"/>
    </source>
</evidence>
<dbReference type="Pfam" id="PF00098">
    <property type="entry name" value="zf-CCHC"/>
    <property type="match status" value="1"/>
</dbReference>
<dbReference type="GO" id="GO:0008270">
    <property type="term" value="F:zinc ion binding"/>
    <property type="evidence" value="ECO:0007669"/>
    <property type="project" value="UniProtKB-KW"/>
</dbReference>
<dbReference type="GO" id="GO:0003676">
    <property type="term" value="F:nucleic acid binding"/>
    <property type="evidence" value="ECO:0007669"/>
    <property type="project" value="InterPro"/>
</dbReference>
<feature type="domain" description="CCHC-type" evidence="3">
    <location>
        <begin position="165"/>
        <end position="180"/>
    </location>
</feature>
<name>A0A9Q3I2J7_9BASI</name>
<keyword evidence="2" id="KW-0479">Metal-binding</keyword>
<dbReference type="AlphaFoldDB" id="A0A9Q3I2J7"/>
<dbReference type="Gene3D" id="4.10.60.10">
    <property type="entry name" value="Zinc finger, CCHC-type"/>
    <property type="match status" value="1"/>
</dbReference>
<keyword evidence="2" id="KW-0862">Zinc</keyword>
<evidence type="ECO:0000256" key="2">
    <source>
        <dbReference type="PROSITE-ProRule" id="PRU00047"/>
    </source>
</evidence>
<dbReference type="SMART" id="SM00343">
    <property type="entry name" value="ZnF_C2HC"/>
    <property type="match status" value="1"/>
</dbReference>
<evidence type="ECO:0000256" key="1">
    <source>
        <dbReference type="ARBA" id="ARBA00022664"/>
    </source>
</evidence>
<evidence type="ECO:0000259" key="3">
    <source>
        <dbReference type="PROSITE" id="PS50158"/>
    </source>
</evidence>
<protein>
    <recommendedName>
        <fullName evidence="3">CCHC-type domain-containing protein</fullName>
    </recommendedName>
</protein>
<dbReference type="InterPro" id="IPR036875">
    <property type="entry name" value="Znf_CCHC_sf"/>
</dbReference>